<feature type="domain" description="Ketopantoate reductase C-terminal" evidence="13">
    <location>
        <begin position="183"/>
        <end position="319"/>
    </location>
</feature>
<dbReference type="eggNOG" id="COG1893">
    <property type="taxonomic scope" value="Bacteria"/>
</dbReference>
<dbReference type="Gene3D" id="3.40.50.720">
    <property type="entry name" value="NAD(P)-binding Rossmann-like Domain"/>
    <property type="match status" value="1"/>
</dbReference>
<comment type="similarity">
    <text evidence="3 11">Belongs to the ketopantoate reductase family.</text>
</comment>
<proteinExistence type="inferred from homology"/>
<organism evidence="14 15">
    <name type="scientific">Kitasatospora cheerisanensis KCTC 2395</name>
    <dbReference type="NCBI Taxonomy" id="1348663"/>
    <lineage>
        <taxon>Bacteria</taxon>
        <taxon>Bacillati</taxon>
        <taxon>Actinomycetota</taxon>
        <taxon>Actinomycetes</taxon>
        <taxon>Kitasatosporales</taxon>
        <taxon>Streptomycetaceae</taxon>
        <taxon>Kitasatospora</taxon>
    </lineage>
</organism>
<dbReference type="NCBIfam" id="TIGR00745">
    <property type="entry name" value="apbA_panE"/>
    <property type="match status" value="1"/>
</dbReference>
<dbReference type="InterPro" id="IPR013332">
    <property type="entry name" value="KPR_N"/>
</dbReference>
<comment type="caution">
    <text evidence="14">The sequence shown here is derived from an EMBL/GenBank/DDBJ whole genome shotgun (WGS) entry which is preliminary data.</text>
</comment>
<dbReference type="HOGENOM" id="CLU_031468_0_0_11"/>
<evidence type="ECO:0000256" key="8">
    <source>
        <dbReference type="ARBA" id="ARBA00023002"/>
    </source>
</evidence>
<dbReference type="PATRIC" id="fig|1348663.4.peg.146"/>
<dbReference type="AlphaFoldDB" id="A0A066Z775"/>
<gene>
    <name evidence="14" type="ORF">KCH_01660</name>
</gene>
<evidence type="ECO:0000256" key="1">
    <source>
        <dbReference type="ARBA" id="ARBA00002919"/>
    </source>
</evidence>
<dbReference type="SUPFAM" id="SSF48179">
    <property type="entry name" value="6-phosphogluconate dehydrogenase C-terminal domain-like"/>
    <property type="match status" value="1"/>
</dbReference>
<dbReference type="GO" id="GO:0005737">
    <property type="term" value="C:cytoplasm"/>
    <property type="evidence" value="ECO:0007669"/>
    <property type="project" value="TreeGrafter"/>
</dbReference>
<dbReference type="EC" id="1.1.1.169" evidence="4 11"/>
<comment type="catalytic activity">
    <reaction evidence="10 11">
        <text>(R)-pantoate + NADP(+) = 2-dehydropantoate + NADPH + H(+)</text>
        <dbReference type="Rhea" id="RHEA:16233"/>
        <dbReference type="ChEBI" id="CHEBI:11561"/>
        <dbReference type="ChEBI" id="CHEBI:15378"/>
        <dbReference type="ChEBI" id="CHEBI:15980"/>
        <dbReference type="ChEBI" id="CHEBI:57783"/>
        <dbReference type="ChEBI" id="CHEBI:58349"/>
        <dbReference type="EC" id="1.1.1.169"/>
    </reaction>
</comment>
<dbReference type="Gene3D" id="1.10.1040.10">
    <property type="entry name" value="N-(1-d-carboxylethyl)-l-norvaline Dehydrogenase, domain 2"/>
    <property type="match status" value="1"/>
</dbReference>
<evidence type="ECO:0000256" key="10">
    <source>
        <dbReference type="ARBA" id="ARBA00048793"/>
    </source>
</evidence>
<dbReference type="GO" id="GO:0015940">
    <property type="term" value="P:pantothenate biosynthetic process"/>
    <property type="evidence" value="ECO:0007669"/>
    <property type="project" value="UniProtKB-UniPathway"/>
</dbReference>
<evidence type="ECO:0000256" key="4">
    <source>
        <dbReference type="ARBA" id="ARBA00013014"/>
    </source>
</evidence>
<comment type="function">
    <text evidence="1 11">Catalyzes the NADPH-dependent reduction of ketopantoate into pantoic acid.</text>
</comment>
<sequence>MPEDRAVPPLRIAVFGAGSIGCRLGGALTAAAAVTLIGRPAAMAELDRTGLTLTGPGGLRTEARPATAVDASAAAGADYVLVTVKSADTADAARLLAPHLDDRTTVISFQNGLHNARVLAEALPGRRVLAGMVPYNVVRSGPGAFHQGTAGRLMLERADAAEPFAAAARTAGLPVELRGDMPRVQAAKLLMNLNNAVNALSGRPLREQLGSRPYRLVLARCQREGLAAFRAAGLAPARLSPVPARWMPAVLGLPDALFRRIAAASLRVDAQARSSMWEDLRRGRRTEVDSLQGEVLALAARHGLAAPANRRLLELVRAAESADAPPSWSGPDLLAALDGQDG</sequence>
<evidence type="ECO:0000256" key="6">
    <source>
        <dbReference type="ARBA" id="ARBA00022655"/>
    </source>
</evidence>
<dbReference type="InterPro" id="IPR013328">
    <property type="entry name" value="6PGD_dom2"/>
</dbReference>
<evidence type="ECO:0000256" key="11">
    <source>
        <dbReference type="RuleBase" id="RU362068"/>
    </source>
</evidence>
<dbReference type="GO" id="GO:0008677">
    <property type="term" value="F:2-dehydropantoate 2-reductase activity"/>
    <property type="evidence" value="ECO:0007669"/>
    <property type="project" value="UniProtKB-EC"/>
</dbReference>
<dbReference type="NCBIfam" id="NF006083">
    <property type="entry name" value="PRK08229.1"/>
    <property type="match status" value="1"/>
</dbReference>
<dbReference type="PANTHER" id="PTHR43765">
    <property type="entry name" value="2-DEHYDROPANTOATE 2-REDUCTASE-RELATED"/>
    <property type="match status" value="1"/>
</dbReference>
<evidence type="ECO:0000256" key="5">
    <source>
        <dbReference type="ARBA" id="ARBA00019465"/>
    </source>
</evidence>
<dbReference type="RefSeq" id="WP_244305059.1">
    <property type="nucleotide sequence ID" value="NZ_KK853997.1"/>
</dbReference>
<keyword evidence="15" id="KW-1185">Reference proteome</keyword>
<evidence type="ECO:0000259" key="13">
    <source>
        <dbReference type="Pfam" id="PF08546"/>
    </source>
</evidence>
<dbReference type="InterPro" id="IPR013752">
    <property type="entry name" value="KPA_reductase"/>
</dbReference>
<reference evidence="14 15" key="1">
    <citation type="submission" date="2014-05" db="EMBL/GenBank/DDBJ databases">
        <title>Draft Genome Sequence of Kitasatospora cheerisanensis KCTC 2395.</title>
        <authorList>
            <person name="Nam D.H."/>
        </authorList>
    </citation>
    <scope>NUCLEOTIDE SEQUENCE [LARGE SCALE GENOMIC DNA]</scope>
    <source>
        <strain evidence="14 15">KCTC 2395</strain>
    </source>
</reference>
<dbReference type="UniPathway" id="UPA00028">
    <property type="reaction ID" value="UER00004"/>
</dbReference>
<dbReference type="InterPro" id="IPR036291">
    <property type="entry name" value="NAD(P)-bd_dom_sf"/>
</dbReference>
<evidence type="ECO:0000256" key="3">
    <source>
        <dbReference type="ARBA" id="ARBA00007870"/>
    </source>
</evidence>
<keyword evidence="6 11" id="KW-0566">Pantothenate biosynthesis</keyword>
<keyword evidence="7 11" id="KW-0521">NADP</keyword>
<feature type="domain" description="Ketopantoate reductase N-terminal" evidence="12">
    <location>
        <begin position="12"/>
        <end position="156"/>
    </location>
</feature>
<dbReference type="Pfam" id="PF08546">
    <property type="entry name" value="ApbA_C"/>
    <property type="match status" value="1"/>
</dbReference>
<accession>A0A066Z775</accession>
<comment type="pathway">
    <text evidence="2 11">Cofactor biosynthesis; (R)-pantothenate biosynthesis; (R)-pantoate from 3-methyl-2-oxobutanoate: step 2/2.</text>
</comment>
<evidence type="ECO:0000259" key="12">
    <source>
        <dbReference type="Pfam" id="PF02558"/>
    </source>
</evidence>
<dbReference type="SUPFAM" id="SSF51735">
    <property type="entry name" value="NAD(P)-binding Rossmann-fold domains"/>
    <property type="match status" value="1"/>
</dbReference>
<dbReference type="PROSITE" id="PS51257">
    <property type="entry name" value="PROKAR_LIPOPROTEIN"/>
    <property type="match status" value="1"/>
</dbReference>
<evidence type="ECO:0000313" key="15">
    <source>
        <dbReference type="Proteomes" id="UP000027178"/>
    </source>
</evidence>
<dbReference type="InterPro" id="IPR008927">
    <property type="entry name" value="6-PGluconate_DH-like_C_sf"/>
</dbReference>
<dbReference type="GO" id="GO:0050661">
    <property type="term" value="F:NADP binding"/>
    <property type="evidence" value="ECO:0007669"/>
    <property type="project" value="TreeGrafter"/>
</dbReference>
<dbReference type="Proteomes" id="UP000027178">
    <property type="component" value="Unassembled WGS sequence"/>
</dbReference>
<evidence type="ECO:0000256" key="2">
    <source>
        <dbReference type="ARBA" id="ARBA00004994"/>
    </source>
</evidence>
<dbReference type="EMBL" id="JNBY01000007">
    <property type="protein sequence ID" value="KDN88089.1"/>
    <property type="molecule type" value="Genomic_DNA"/>
</dbReference>
<dbReference type="Pfam" id="PF02558">
    <property type="entry name" value="ApbA"/>
    <property type="match status" value="1"/>
</dbReference>
<dbReference type="InterPro" id="IPR050838">
    <property type="entry name" value="Ketopantoate_reductase"/>
</dbReference>
<dbReference type="PANTHER" id="PTHR43765:SF2">
    <property type="entry name" value="2-DEHYDROPANTOATE 2-REDUCTASE"/>
    <property type="match status" value="1"/>
</dbReference>
<evidence type="ECO:0000256" key="9">
    <source>
        <dbReference type="ARBA" id="ARBA00032024"/>
    </source>
</evidence>
<evidence type="ECO:0000313" key="14">
    <source>
        <dbReference type="EMBL" id="KDN88089.1"/>
    </source>
</evidence>
<evidence type="ECO:0000256" key="7">
    <source>
        <dbReference type="ARBA" id="ARBA00022857"/>
    </source>
</evidence>
<protein>
    <recommendedName>
        <fullName evidence="5 11">2-dehydropantoate 2-reductase</fullName>
        <ecNumber evidence="4 11">1.1.1.169</ecNumber>
    </recommendedName>
    <alternativeName>
        <fullName evidence="9 11">Ketopantoate reductase</fullName>
    </alternativeName>
</protein>
<dbReference type="InterPro" id="IPR003710">
    <property type="entry name" value="ApbA"/>
</dbReference>
<keyword evidence="8 11" id="KW-0560">Oxidoreductase</keyword>
<name>A0A066Z775_9ACTN</name>